<dbReference type="Proteomes" id="UP000002258">
    <property type="component" value="Chromosome 6"/>
</dbReference>
<proteinExistence type="inferred from homology"/>
<evidence type="ECO:0000256" key="5">
    <source>
        <dbReference type="ARBA" id="ARBA00022670"/>
    </source>
</evidence>
<dbReference type="GO" id="GO:0046872">
    <property type="term" value="F:metal ion binding"/>
    <property type="evidence" value="ECO:0007669"/>
    <property type="project" value="UniProtKB-KW"/>
</dbReference>
<organism evidence="13 14">
    <name type="scientific">Scheffersomyces stipitis (strain ATCC 58785 / CBS 6054 / NBRC 10063 / NRRL Y-11545)</name>
    <name type="common">Yeast</name>
    <name type="synonym">Pichia stipitis</name>
    <dbReference type="NCBI Taxonomy" id="322104"/>
    <lineage>
        <taxon>Eukaryota</taxon>
        <taxon>Fungi</taxon>
        <taxon>Dikarya</taxon>
        <taxon>Ascomycota</taxon>
        <taxon>Saccharomycotina</taxon>
        <taxon>Pichiomycetes</taxon>
        <taxon>Debaryomycetaceae</taxon>
        <taxon>Scheffersomyces</taxon>
    </lineage>
</organism>
<evidence type="ECO:0000256" key="3">
    <source>
        <dbReference type="ARBA" id="ARBA00007319"/>
    </source>
</evidence>
<reference evidence="13 14" key="1">
    <citation type="journal article" date="2007" name="Nat. Biotechnol.">
        <title>Genome sequence of the lignocellulose-bioconverting and xylose-fermenting yeast Pichia stipitis.</title>
        <authorList>
            <person name="Jeffries T.W."/>
            <person name="Grigoriev I.V."/>
            <person name="Grimwood J."/>
            <person name="Laplaza J.M."/>
            <person name="Aerts A."/>
            <person name="Salamov A."/>
            <person name="Schmutz J."/>
            <person name="Lindquist E."/>
            <person name="Dehal P."/>
            <person name="Shapiro H."/>
            <person name="Jin Y.S."/>
            <person name="Passoth V."/>
            <person name="Richardson P.M."/>
        </authorList>
    </citation>
    <scope>NUCLEOTIDE SEQUENCE [LARGE SCALE GENOMIC DNA]</scope>
    <source>
        <strain evidence="14">ATCC 58785 / CBS 6054 / NBRC 10063 / NRRL Y-11545</strain>
    </source>
</reference>
<evidence type="ECO:0000256" key="8">
    <source>
        <dbReference type="ARBA" id="ARBA00023049"/>
    </source>
</evidence>
<dbReference type="AlphaFoldDB" id="A3LXG7"/>
<evidence type="ECO:0000256" key="9">
    <source>
        <dbReference type="ARBA" id="ARBA00023242"/>
    </source>
</evidence>
<keyword evidence="8 13" id="KW-0482">Metalloprotease</keyword>
<comment type="similarity">
    <text evidence="3">Belongs to the peptidase M24 family.</text>
</comment>
<evidence type="ECO:0000256" key="1">
    <source>
        <dbReference type="ARBA" id="ARBA00004123"/>
    </source>
</evidence>
<dbReference type="GO" id="GO:0005737">
    <property type="term" value="C:cytoplasm"/>
    <property type="evidence" value="ECO:0007669"/>
    <property type="project" value="UniProtKB-SubCell"/>
</dbReference>
<dbReference type="OMA" id="KPSWVHS"/>
<dbReference type="GO" id="GO:0008237">
    <property type="term" value="F:metallopeptidase activity"/>
    <property type="evidence" value="ECO:0007669"/>
    <property type="project" value="UniProtKB-KW"/>
</dbReference>
<name>A3LXG7_PICST</name>
<gene>
    <name evidence="13" type="ORF">PICST_65920</name>
</gene>
<keyword evidence="9" id="KW-0539">Nucleus</keyword>
<protein>
    <recommendedName>
        <fullName evidence="10">Probable metalloprotease ARX1</fullName>
    </recommendedName>
    <alternativeName>
        <fullName evidence="11">Associated with ribosomal export complex protein 1</fullName>
    </alternativeName>
</protein>
<dbReference type="GO" id="GO:0006508">
    <property type="term" value="P:proteolysis"/>
    <property type="evidence" value="ECO:0007669"/>
    <property type="project" value="UniProtKB-KW"/>
</dbReference>
<evidence type="ECO:0000256" key="10">
    <source>
        <dbReference type="ARBA" id="ARBA00026155"/>
    </source>
</evidence>
<dbReference type="InterPro" id="IPR036005">
    <property type="entry name" value="Creatinase/aminopeptidase-like"/>
</dbReference>
<keyword evidence="4" id="KW-0963">Cytoplasm</keyword>
<dbReference type="eggNOG" id="KOG2776">
    <property type="taxonomic scope" value="Eukaryota"/>
</dbReference>
<keyword evidence="14" id="KW-1185">Reference proteome</keyword>
<keyword evidence="7" id="KW-0378">Hydrolase</keyword>
<dbReference type="Gene3D" id="3.90.230.10">
    <property type="entry name" value="Creatinase/methionine aminopeptidase superfamily"/>
    <property type="match status" value="1"/>
</dbReference>
<evidence type="ECO:0000256" key="2">
    <source>
        <dbReference type="ARBA" id="ARBA00004496"/>
    </source>
</evidence>
<dbReference type="EMBL" id="CP000500">
    <property type="protein sequence ID" value="ABN67453.1"/>
    <property type="molecule type" value="Genomic_DNA"/>
</dbReference>
<evidence type="ECO:0000313" key="14">
    <source>
        <dbReference type="Proteomes" id="UP000002258"/>
    </source>
</evidence>
<dbReference type="GeneID" id="4840286"/>
<dbReference type="PANTHER" id="PTHR10804">
    <property type="entry name" value="PROTEASE FAMILY M24 METHIONYL AMINOPEPTIDASE, AMINOPEPTIDASE P"/>
    <property type="match status" value="1"/>
</dbReference>
<dbReference type="InterPro" id="IPR047113">
    <property type="entry name" value="PA2G4/ARX1"/>
</dbReference>
<keyword evidence="5 13" id="KW-0645">Protease</keyword>
<evidence type="ECO:0000256" key="12">
    <source>
        <dbReference type="ARBA" id="ARBA00034680"/>
    </source>
</evidence>
<dbReference type="PANTHER" id="PTHR10804:SF102">
    <property type="entry name" value="METALLOPROTEASE ARX1-RELATED"/>
    <property type="match status" value="1"/>
</dbReference>
<evidence type="ECO:0000256" key="4">
    <source>
        <dbReference type="ARBA" id="ARBA00022490"/>
    </source>
</evidence>
<accession>A3LXG7</accession>
<evidence type="ECO:0000313" key="13">
    <source>
        <dbReference type="EMBL" id="ABN67453.1"/>
    </source>
</evidence>
<dbReference type="STRING" id="322104.A3LXG7"/>
<dbReference type="SUPFAM" id="SSF55920">
    <property type="entry name" value="Creatinase/aminopeptidase"/>
    <property type="match status" value="1"/>
</dbReference>
<dbReference type="InParanoid" id="A3LXG7"/>
<dbReference type="OrthoDB" id="5876363at2759"/>
<comment type="function">
    <text evidence="12">Probable metalloprotease involved in proper assembly of pre-ribosomal particles during the biogenesis of the 60S ribosomal subunit. Accompanies the pre-60S particles to the cytoplasm.</text>
</comment>
<dbReference type="KEGG" id="pic:PICST_65920"/>
<dbReference type="GO" id="GO:0005634">
    <property type="term" value="C:nucleus"/>
    <property type="evidence" value="ECO:0007669"/>
    <property type="project" value="UniProtKB-SubCell"/>
</dbReference>
<comment type="subcellular location">
    <subcellularLocation>
        <location evidence="2">Cytoplasm</location>
    </subcellularLocation>
    <subcellularLocation>
        <location evidence="1">Nucleus</location>
    </subcellularLocation>
</comment>
<dbReference type="RefSeq" id="XP_001385482.1">
    <property type="nucleotide sequence ID" value="XM_001385445.1"/>
</dbReference>
<evidence type="ECO:0000256" key="7">
    <source>
        <dbReference type="ARBA" id="ARBA00022801"/>
    </source>
</evidence>
<keyword evidence="6" id="KW-0479">Metal-binding</keyword>
<evidence type="ECO:0000256" key="6">
    <source>
        <dbReference type="ARBA" id="ARBA00022723"/>
    </source>
</evidence>
<sequence>MSKMQLAVHQEDADILLKEKNVLNDPVLDKYRVSGQIAQTGLQYIASLINDSYHLGKYPQPLTVQELCILGDSFLTKLLSRVYNNVIREKGIAQPTSIEVNELVAGFAPEVDDEGAYTFVAGDVVTISLGVQIDGYTANVAHTVVIYPAGVEVNNEIKPTGPLLGGKADAICATHIATETIVALLGLALSPEKIPAQLKINGSATITGGHIRALVDSVAESFNCVVLPGSKVRRVRRFLSGQAEGIVAERDFKGVVWDESHQEQKLLQKSTISNSTDLIIQTNNSNTSTSTNTSSAIPTDDFVVLAGEVYQIDMRLASLQEFEGEAGLITTEEIDHFTGKNHKNEFNCKSTIHVRDFAVTHQLKLKTSRRLLGEVDKRFSVYPFKLSYTCKHFPVKLENDNVQEQLAQIKSELKTNKLGLSELSNRHLIKSKPVQVTKFIPLDKILLSANPTGKHAIDMSKPVLPGMEIPLPNLGVSSLKLKALLKHAKPIANVRESTTVVLNNVKNEVVRLTGGSKTTTPSWVHSQYKLGGAYVQSIEQIVQLSKDKRFGIKVKECQPYNLSKTVGQAAETMELD</sequence>
<evidence type="ECO:0000256" key="11">
    <source>
        <dbReference type="ARBA" id="ARBA00033475"/>
    </source>
</evidence>
<dbReference type="HOGENOM" id="CLU_477525_0_0_1"/>
<dbReference type="FunCoup" id="A3LXG7">
    <property type="interactions" value="418"/>
</dbReference>